<reference evidence="5 6" key="1">
    <citation type="journal article" date="2013" name="Biodegradation">
        <title>Quantitative proteomic analysis of ibuprofen-degrading Patulibacter sp. strain I11.</title>
        <authorList>
            <person name="Almeida B."/>
            <person name="Kjeldal H."/>
            <person name="Lolas I."/>
            <person name="Knudsen A.D."/>
            <person name="Carvalho G."/>
            <person name="Nielsen K.L."/>
            <person name="Barreto Crespo M.T."/>
            <person name="Stensballe A."/>
            <person name="Nielsen J.L."/>
        </authorList>
    </citation>
    <scope>NUCLEOTIDE SEQUENCE [LARGE SCALE GENOMIC DNA]</scope>
    <source>
        <strain evidence="5 6">I11</strain>
    </source>
</reference>
<comment type="caution">
    <text evidence="5">The sequence shown here is derived from an EMBL/GenBank/DDBJ whole genome shotgun (WGS) entry which is preliminary data.</text>
</comment>
<dbReference type="PATRIC" id="fig|1097667.3.peg.2401"/>
<dbReference type="InterPro" id="IPR050642">
    <property type="entry name" value="PDH_E1_Alpha_Subunit"/>
</dbReference>
<dbReference type="CDD" id="cd02000">
    <property type="entry name" value="TPP_E1_PDC_ADC_BCADC"/>
    <property type="match status" value="1"/>
</dbReference>
<dbReference type="Gene3D" id="3.40.50.970">
    <property type="match status" value="1"/>
</dbReference>
<dbReference type="GO" id="GO:0006086">
    <property type="term" value="P:pyruvate decarboxylation to acetyl-CoA"/>
    <property type="evidence" value="ECO:0007669"/>
    <property type="project" value="TreeGrafter"/>
</dbReference>
<dbReference type="AlphaFoldDB" id="H0E6H0"/>
<gene>
    <name evidence="5" type="ORF">PAI11_24200</name>
</gene>
<dbReference type="Pfam" id="PF00676">
    <property type="entry name" value="E1_dh"/>
    <property type="match status" value="1"/>
</dbReference>
<comment type="cofactor">
    <cofactor evidence="1">
        <name>thiamine diphosphate</name>
        <dbReference type="ChEBI" id="CHEBI:58937"/>
    </cofactor>
</comment>
<dbReference type="InterPro" id="IPR029061">
    <property type="entry name" value="THDP-binding"/>
</dbReference>
<keyword evidence="6" id="KW-1185">Reference proteome</keyword>
<dbReference type="SUPFAM" id="SSF52518">
    <property type="entry name" value="Thiamin diphosphate-binding fold (THDP-binding)"/>
    <property type="match status" value="1"/>
</dbReference>
<evidence type="ECO:0000256" key="1">
    <source>
        <dbReference type="ARBA" id="ARBA00001964"/>
    </source>
</evidence>
<evidence type="ECO:0000259" key="4">
    <source>
        <dbReference type="Pfam" id="PF00676"/>
    </source>
</evidence>
<proteinExistence type="predicted"/>
<accession>H0E6H0</accession>
<keyword evidence="3" id="KW-0786">Thiamine pyrophosphate</keyword>
<dbReference type="GO" id="GO:0004739">
    <property type="term" value="F:pyruvate dehydrogenase (acetyl-transferring) activity"/>
    <property type="evidence" value="ECO:0007669"/>
    <property type="project" value="TreeGrafter"/>
</dbReference>
<protein>
    <submittedName>
        <fullName evidence="5">Acetoin dehydrogenase E1 component alpha-subunit</fullName>
        <ecNumber evidence="5">1.2.4.-</ecNumber>
    </submittedName>
</protein>
<dbReference type="RefSeq" id="WP_007575356.1">
    <property type="nucleotide sequence ID" value="NZ_AGUD01000204.1"/>
</dbReference>
<dbReference type="OrthoDB" id="9766715at2"/>
<sequence>MSTDDHERLLGDLRTMVRIRAFEERVSRHFREGLIPGFVHVSIGQEAIAAGVCGALRDDDYITTTHRGHGHCLAKGLDADGMMAELFGRATGTCGGKGGSMHIADPSIGILGANGIVAAGLPIAVGAALAARRRGTDAVAVAFAGEGTVHSGPFHEALTLAVLWEAPVIFVIENNRFAEFTDSEAMWRGDPLVDRARGYGLHHSERIDGNDVEVVRATIEPLVAAARAGAGPALVEAMTYRVHGHYEGDAVPYRDEAEFERWRERDPIARATAALEAAGHGDAVAAIQADADAEIDAAVERGLAAPYPTAETLLEDVHA</sequence>
<organism evidence="5 6">
    <name type="scientific">Patulibacter medicamentivorans</name>
    <dbReference type="NCBI Taxonomy" id="1097667"/>
    <lineage>
        <taxon>Bacteria</taxon>
        <taxon>Bacillati</taxon>
        <taxon>Actinomycetota</taxon>
        <taxon>Thermoleophilia</taxon>
        <taxon>Solirubrobacterales</taxon>
        <taxon>Patulibacteraceae</taxon>
        <taxon>Patulibacter</taxon>
    </lineage>
</organism>
<dbReference type="Proteomes" id="UP000005143">
    <property type="component" value="Unassembled WGS sequence"/>
</dbReference>
<dbReference type="EC" id="1.2.4.-" evidence="5"/>
<evidence type="ECO:0000256" key="2">
    <source>
        <dbReference type="ARBA" id="ARBA00023002"/>
    </source>
</evidence>
<name>H0E6H0_9ACTN</name>
<evidence type="ECO:0000313" key="5">
    <source>
        <dbReference type="EMBL" id="EHN10711.1"/>
    </source>
</evidence>
<dbReference type="PANTHER" id="PTHR11516:SF60">
    <property type="entry name" value="PYRUVATE DEHYDROGENASE E1 COMPONENT SUBUNIT ALPHA"/>
    <property type="match status" value="1"/>
</dbReference>
<dbReference type="GO" id="GO:0000287">
    <property type="term" value="F:magnesium ion binding"/>
    <property type="evidence" value="ECO:0007669"/>
    <property type="project" value="UniProtKB-ARBA"/>
</dbReference>
<dbReference type="InterPro" id="IPR001017">
    <property type="entry name" value="DH_E1"/>
</dbReference>
<keyword evidence="2 5" id="KW-0560">Oxidoreductase</keyword>
<dbReference type="EMBL" id="AGUD01000204">
    <property type="protein sequence ID" value="EHN10711.1"/>
    <property type="molecule type" value="Genomic_DNA"/>
</dbReference>
<feature type="domain" description="Dehydrogenase E1 component" evidence="4">
    <location>
        <begin position="15"/>
        <end position="310"/>
    </location>
</feature>
<evidence type="ECO:0000256" key="3">
    <source>
        <dbReference type="ARBA" id="ARBA00023052"/>
    </source>
</evidence>
<dbReference type="PANTHER" id="PTHR11516">
    <property type="entry name" value="PYRUVATE DEHYDROGENASE E1 COMPONENT, ALPHA SUBUNIT BACTERIAL AND ORGANELLAR"/>
    <property type="match status" value="1"/>
</dbReference>
<evidence type="ECO:0000313" key="6">
    <source>
        <dbReference type="Proteomes" id="UP000005143"/>
    </source>
</evidence>